<keyword evidence="1" id="KW-0805">Transcription regulation</keyword>
<sequence>MTTHRDKKPAKAAPARKKRGALMVHERLRDAIQWLRIEPGTALDEVALAKEYEVSRTPIREALLLLANEGFVQFLQNRTTIVAPLSLHNQAAFLDTFILLSRGLVRAAALNGGADRKEFDAFVKAYGAKLEEGDLEAAFRAQLDLYRRVATLADNRFLEKYFVEAQDASVRIKLLYFFPHLDAAGRAKAIDHLAKVADAIVTGDAEGADAAVSRAILFELEVIQRGLGPRFGHRMSLDPGGPEAGDD</sequence>
<dbReference type="SUPFAM" id="SSF48008">
    <property type="entry name" value="GntR ligand-binding domain-like"/>
    <property type="match status" value="1"/>
</dbReference>
<gene>
    <name evidence="5" type="ORF">GQE99_00590</name>
</gene>
<evidence type="ECO:0000313" key="6">
    <source>
        <dbReference type="Proteomes" id="UP000467322"/>
    </source>
</evidence>
<dbReference type="PANTHER" id="PTHR43537:SF5">
    <property type="entry name" value="UXU OPERON TRANSCRIPTIONAL REGULATOR"/>
    <property type="match status" value="1"/>
</dbReference>
<protein>
    <submittedName>
        <fullName evidence="5">GntR family transcriptional regulator</fullName>
    </submittedName>
</protein>
<dbReference type="AlphaFoldDB" id="A0A845LXL8"/>
<keyword evidence="6" id="KW-1185">Reference proteome</keyword>
<organism evidence="5 6">
    <name type="scientific">Maritimibacter harenae</name>
    <dbReference type="NCBI Taxonomy" id="2606218"/>
    <lineage>
        <taxon>Bacteria</taxon>
        <taxon>Pseudomonadati</taxon>
        <taxon>Pseudomonadota</taxon>
        <taxon>Alphaproteobacteria</taxon>
        <taxon>Rhodobacterales</taxon>
        <taxon>Roseobacteraceae</taxon>
        <taxon>Maritimibacter</taxon>
    </lineage>
</organism>
<dbReference type="Pfam" id="PF07729">
    <property type="entry name" value="FCD"/>
    <property type="match status" value="1"/>
</dbReference>
<feature type="domain" description="HTH gntR-type" evidence="4">
    <location>
        <begin position="18"/>
        <end position="85"/>
    </location>
</feature>
<evidence type="ECO:0000313" key="5">
    <source>
        <dbReference type="EMBL" id="MZR11529.1"/>
    </source>
</evidence>
<reference evidence="5 6" key="1">
    <citation type="submission" date="2019-12" db="EMBL/GenBank/DDBJ databases">
        <title>Maritimibacter sp. nov. sp. isolated from sea sand.</title>
        <authorList>
            <person name="Kim J."/>
            <person name="Jeong S.E."/>
            <person name="Jung H.S."/>
            <person name="Jeon C.O."/>
        </authorList>
    </citation>
    <scope>NUCLEOTIDE SEQUENCE [LARGE SCALE GENOMIC DNA]</scope>
    <source>
        <strain evidence="5 6">DP07</strain>
    </source>
</reference>
<dbReference type="GO" id="GO:0003700">
    <property type="term" value="F:DNA-binding transcription factor activity"/>
    <property type="evidence" value="ECO:0007669"/>
    <property type="project" value="InterPro"/>
</dbReference>
<dbReference type="InterPro" id="IPR000524">
    <property type="entry name" value="Tscrpt_reg_HTH_GntR"/>
</dbReference>
<evidence type="ECO:0000256" key="1">
    <source>
        <dbReference type="ARBA" id="ARBA00023015"/>
    </source>
</evidence>
<dbReference type="InterPro" id="IPR036388">
    <property type="entry name" value="WH-like_DNA-bd_sf"/>
</dbReference>
<evidence type="ECO:0000259" key="4">
    <source>
        <dbReference type="PROSITE" id="PS50949"/>
    </source>
</evidence>
<dbReference type="Gene3D" id="1.10.10.10">
    <property type="entry name" value="Winged helix-like DNA-binding domain superfamily/Winged helix DNA-binding domain"/>
    <property type="match status" value="1"/>
</dbReference>
<dbReference type="Proteomes" id="UP000467322">
    <property type="component" value="Unassembled WGS sequence"/>
</dbReference>
<keyword evidence="2" id="KW-0238">DNA-binding</keyword>
<evidence type="ECO:0000256" key="3">
    <source>
        <dbReference type="ARBA" id="ARBA00023163"/>
    </source>
</evidence>
<name>A0A845LXL8_9RHOB</name>
<dbReference type="PROSITE" id="PS50949">
    <property type="entry name" value="HTH_GNTR"/>
    <property type="match status" value="1"/>
</dbReference>
<dbReference type="EMBL" id="WTUX01000002">
    <property type="protein sequence ID" value="MZR11529.1"/>
    <property type="molecule type" value="Genomic_DNA"/>
</dbReference>
<comment type="caution">
    <text evidence="5">The sequence shown here is derived from an EMBL/GenBank/DDBJ whole genome shotgun (WGS) entry which is preliminary data.</text>
</comment>
<keyword evidence="3" id="KW-0804">Transcription</keyword>
<dbReference type="SUPFAM" id="SSF46785">
    <property type="entry name" value="Winged helix' DNA-binding domain"/>
    <property type="match status" value="1"/>
</dbReference>
<dbReference type="Gene3D" id="1.20.120.530">
    <property type="entry name" value="GntR ligand-binding domain-like"/>
    <property type="match status" value="1"/>
</dbReference>
<dbReference type="CDD" id="cd07377">
    <property type="entry name" value="WHTH_GntR"/>
    <property type="match status" value="1"/>
</dbReference>
<dbReference type="InterPro" id="IPR011711">
    <property type="entry name" value="GntR_C"/>
</dbReference>
<evidence type="ECO:0000256" key="2">
    <source>
        <dbReference type="ARBA" id="ARBA00023125"/>
    </source>
</evidence>
<dbReference type="GO" id="GO:0003677">
    <property type="term" value="F:DNA binding"/>
    <property type="evidence" value="ECO:0007669"/>
    <property type="project" value="UniProtKB-KW"/>
</dbReference>
<dbReference type="Pfam" id="PF00392">
    <property type="entry name" value="GntR"/>
    <property type="match status" value="1"/>
</dbReference>
<accession>A0A845LXL8</accession>
<dbReference type="PANTHER" id="PTHR43537">
    <property type="entry name" value="TRANSCRIPTIONAL REGULATOR, GNTR FAMILY"/>
    <property type="match status" value="1"/>
</dbReference>
<dbReference type="InterPro" id="IPR036390">
    <property type="entry name" value="WH_DNA-bd_sf"/>
</dbReference>
<proteinExistence type="predicted"/>
<dbReference type="SMART" id="SM00345">
    <property type="entry name" value="HTH_GNTR"/>
    <property type="match status" value="1"/>
</dbReference>
<dbReference type="InterPro" id="IPR008920">
    <property type="entry name" value="TF_FadR/GntR_C"/>
</dbReference>